<evidence type="ECO:0000313" key="2">
    <source>
        <dbReference type="EMBL" id="GHD59217.1"/>
    </source>
</evidence>
<proteinExistence type="predicted"/>
<dbReference type="EMBL" id="BMZS01000011">
    <property type="protein sequence ID" value="GHD59217.1"/>
    <property type="molecule type" value="Genomic_DNA"/>
</dbReference>
<evidence type="ECO:0008006" key="4">
    <source>
        <dbReference type="Google" id="ProtNLM"/>
    </source>
</evidence>
<reference evidence="2" key="1">
    <citation type="journal article" date="2014" name="Int. J. Syst. Evol. Microbiol.">
        <title>Complete genome sequence of Corynebacterium casei LMG S-19264T (=DSM 44701T), isolated from a smear-ripened cheese.</title>
        <authorList>
            <consortium name="US DOE Joint Genome Institute (JGI-PGF)"/>
            <person name="Walter F."/>
            <person name="Albersmeier A."/>
            <person name="Kalinowski J."/>
            <person name="Ruckert C."/>
        </authorList>
    </citation>
    <scope>NUCLEOTIDE SEQUENCE</scope>
    <source>
        <strain evidence="2">KCTC 42651</strain>
    </source>
</reference>
<evidence type="ECO:0000256" key="1">
    <source>
        <dbReference type="SAM" id="SignalP"/>
    </source>
</evidence>
<keyword evidence="1" id="KW-0732">Signal</keyword>
<dbReference type="PROSITE" id="PS51318">
    <property type="entry name" value="TAT"/>
    <property type="match status" value="1"/>
</dbReference>
<comment type="caution">
    <text evidence="2">The sequence shown here is derived from an EMBL/GenBank/DDBJ whole genome shotgun (WGS) entry which is preliminary data.</text>
</comment>
<organism evidence="2 3">
    <name type="scientific">Thalassobaculum fulvum</name>
    <dbReference type="NCBI Taxonomy" id="1633335"/>
    <lineage>
        <taxon>Bacteria</taxon>
        <taxon>Pseudomonadati</taxon>
        <taxon>Pseudomonadota</taxon>
        <taxon>Alphaproteobacteria</taxon>
        <taxon>Rhodospirillales</taxon>
        <taxon>Thalassobaculaceae</taxon>
        <taxon>Thalassobaculum</taxon>
    </lineage>
</organism>
<feature type="chain" id="PRO_5037023443" description="Lipoprotein" evidence="1">
    <location>
        <begin position="25"/>
        <end position="202"/>
    </location>
</feature>
<dbReference type="AlphaFoldDB" id="A0A919CRF8"/>
<accession>A0A919CRF8</accession>
<dbReference type="RefSeq" id="WP_189993542.1">
    <property type="nucleotide sequence ID" value="NZ_BMZS01000011.1"/>
</dbReference>
<protein>
    <recommendedName>
        <fullName evidence="4">Lipoprotein</fullName>
    </recommendedName>
</protein>
<dbReference type="PROSITE" id="PS51257">
    <property type="entry name" value="PROKAR_LIPOPROTEIN"/>
    <property type="match status" value="1"/>
</dbReference>
<evidence type="ECO:0000313" key="3">
    <source>
        <dbReference type="Proteomes" id="UP000630353"/>
    </source>
</evidence>
<feature type="signal peptide" evidence="1">
    <location>
        <begin position="1"/>
        <end position="24"/>
    </location>
</feature>
<name>A0A919CRF8_9PROT</name>
<dbReference type="Proteomes" id="UP000630353">
    <property type="component" value="Unassembled WGS sequence"/>
</dbReference>
<reference evidence="2" key="2">
    <citation type="submission" date="2020-09" db="EMBL/GenBank/DDBJ databases">
        <authorList>
            <person name="Sun Q."/>
            <person name="Kim S."/>
        </authorList>
    </citation>
    <scope>NUCLEOTIDE SEQUENCE</scope>
    <source>
        <strain evidence="2">KCTC 42651</strain>
    </source>
</reference>
<gene>
    <name evidence="2" type="ORF">GCM10017083_43070</name>
</gene>
<dbReference type="InterPro" id="IPR006311">
    <property type="entry name" value="TAT_signal"/>
</dbReference>
<keyword evidence="3" id="KW-1185">Reference proteome</keyword>
<sequence>MIARCPAPPMNRRLFLSMAAAGLAAGCAQPDPTVRFADLTFTGRQPIRLDVAGLEVVDEYRMPLADPNVEHRAPLAPSAAAERWARDVLRPAGRGGRAVVRITQGSLTENRLKTTGGVKGWFTVDQAERYDATIAARLDLYGADGRALGNARAEASRFQTIAEDATLNDRQRLWYALVEATVNDFAASMERAIREKLTPYVL</sequence>